<dbReference type="PANTHER" id="PTHR12155:SF47">
    <property type="entry name" value="SCHLAFEN ALBA-2 DOMAIN-CONTAINING PROTEIN"/>
    <property type="match status" value="1"/>
</dbReference>
<dbReference type="InterPro" id="IPR029684">
    <property type="entry name" value="Schlafen"/>
</dbReference>
<evidence type="ECO:0000259" key="2">
    <source>
        <dbReference type="Pfam" id="PF04326"/>
    </source>
</evidence>
<dbReference type="Pfam" id="PF04326">
    <property type="entry name" value="SLFN_AlbA_2"/>
    <property type="match status" value="1"/>
</dbReference>
<dbReference type="PANTHER" id="PTHR12155">
    <property type="entry name" value="SCHLAFEN"/>
    <property type="match status" value="1"/>
</dbReference>
<evidence type="ECO:0000313" key="3">
    <source>
        <dbReference type="EMBL" id="KAH8034299.1"/>
    </source>
</evidence>
<dbReference type="AlphaFoldDB" id="A0A9J6EIN1"/>
<dbReference type="VEuPathDB" id="VectorBase:LOC119160753"/>
<protein>
    <recommendedName>
        <fullName evidence="2">Schlafen AlbA-2 domain-containing protein</fullName>
    </recommendedName>
</protein>
<feature type="region of interest" description="Disordered" evidence="1">
    <location>
        <begin position="1"/>
        <end position="31"/>
    </location>
</feature>
<organism evidence="3 4">
    <name type="scientific">Rhipicephalus microplus</name>
    <name type="common">Cattle tick</name>
    <name type="synonym">Boophilus microplus</name>
    <dbReference type="NCBI Taxonomy" id="6941"/>
    <lineage>
        <taxon>Eukaryota</taxon>
        <taxon>Metazoa</taxon>
        <taxon>Ecdysozoa</taxon>
        <taxon>Arthropoda</taxon>
        <taxon>Chelicerata</taxon>
        <taxon>Arachnida</taxon>
        <taxon>Acari</taxon>
        <taxon>Parasitiformes</taxon>
        <taxon>Ixodida</taxon>
        <taxon>Ixodoidea</taxon>
        <taxon>Ixodidae</taxon>
        <taxon>Rhipicephalinae</taxon>
        <taxon>Rhipicephalus</taxon>
        <taxon>Boophilus</taxon>
    </lineage>
</organism>
<dbReference type="Proteomes" id="UP000821866">
    <property type="component" value="Chromosome 2"/>
</dbReference>
<comment type="caution">
    <text evidence="3">The sequence shown here is derived from an EMBL/GenBank/DDBJ whole genome shotgun (WGS) entry which is preliminary data.</text>
</comment>
<accession>A0A9J6EIN1</accession>
<evidence type="ECO:0000256" key="1">
    <source>
        <dbReference type="SAM" id="MobiDB-lite"/>
    </source>
</evidence>
<sequence>MPTRKVPAPPFQPRASYPQLQFNGPALTPPTRGAPSIIARYVTLVDTPDTSQEKKAVGRFYLRDTIVPFCSDETHELRPVQNMKMASSNTLFEIVCSFLNTWKPCTMYYGITEAGLVRGVMLNQKERDVVRLGIDKMERTLRPRPMPQSIAVEFVPILRTPDDSREAVSVFVVEVIVRGAPDTLYIPSSNGCYLRDKATYHATTEEVRA</sequence>
<gene>
    <name evidence="3" type="ORF">HPB51_022752</name>
</gene>
<evidence type="ECO:0000313" key="4">
    <source>
        <dbReference type="Proteomes" id="UP000821866"/>
    </source>
</evidence>
<feature type="domain" description="Schlafen AlbA-2" evidence="2">
    <location>
        <begin position="86"/>
        <end position="199"/>
    </location>
</feature>
<name>A0A9J6EIN1_RHIMP</name>
<proteinExistence type="predicted"/>
<dbReference type="InterPro" id="IPR007421">
    <property type="entry name" value="Schlafen_AlbA_2_dom"/>
</dbReference>
<dbReference type="EMBL" id="JABSTU010000004">
    <property type="protein sequence ID" value="KAH8034299.1"/>
    <property type="molecule type" value="Genomic_DNA"/>
</dbReference>
<reference evidence="3" key="2">
    <citation type="submission" date="2021-09" db="EMBL/GenBank/DDBJ databases">
        <authorList>
            <person name="Jia N."/>
            <person name="Wang J."/>
            <person name="Shi W."/>
            <person name="Du L."/>
            <person name="Sun Y."/>
            <person name="Zhan W."/>
            <person name="Jiang J."/>
            <person name="Wang Q."/>
            <person name="Zhang B."/>
            <person name="Ji P."/>
            <person name="Sakyi L.B."/>
            <person name="Cui X."/>
            <person name="Yuan T."/>
            <person name="Jiang B."/>
            <person name="Yang W."/>
            <person name="Lam T.T.-Y."/>
            <person name="Chang Q."/>
            <person name="Ding S."/>
            <person name="Wang X."/>
            <person name="Zhu J."/>
            <person name="Ruan X."/>
            <person name="Zhao L."/>
            <person name="Wei J."/>
            <person name="Que T."/>
            <person name="Du C."/>
            <person name="Cheng J."/>
            <person name="Dai P."/>
            <person name="Han X."/>
            <person name="Huang E."/>
            <person name="Gao Y."/>
            <person name="Liu J."/>
            <person name="Shao H."/>
            <person name="Ye R."/>
            <person name="Li L."/>
            <person name="Wei W."/>
            <person name="Wang X."/>
            <person name="Wang C."/>
            <person name="Huo Q."/>
            <person name="Li W."/>
            <person name="Guo W."/>
            <person name="Chen H."/>
            <person name="Chen S."/>
            <person name="Zhou L."/>
            <person name="Zhou L."/>
            <person name="Ni X."/>
            <person name="Tian J."/>
            <person name="Zhou Y."/>
            <person name="Sheng Y."/>
            <person name="Liu T."/>
            <person name="Pan Y."/>
            <person name="Xia L."/>
            <person name="Li J."/>
            <person name="Zhao F."/>
            <person name="Cao W."/>
        </authorList>
    </citation>
    <scope>NUCLEOTIDE SEQUENCE</scope>
    <source>
        <strain evidence="3">Rmic-2018</strain>
        <tissue evidence="3">Larvae</tissue>
    </source>
</reference>
<reference evidence="3" key="1">
    <citation type="journal article" date="2020" name="Cell">
        <title>Large-Scale Comparative Analyses of Tick Genomes Elucidate Their Genetic Diversity and Vector Capacities.</title>
        <authorList>
            <consortium name="Tick Genome and Microbiome Consortium (TIGMIC)"/>
            <person name="Jia N."/>
            <person name="Wang J."/>
            <person name="Shi W."/>
            <person name="Du L."/>
            <person name="Sun Y."/>
            <person name="Zhan W."/>
            <person name="Jiang J.F."/>
            <person name="Wang Q."/>
            <person name="Zhang B."/>
            <person name="Ji P."/>
            <person name="Bell-Sakyi L."/>
            <person name="Cui X.M."/>
            <person name="Yuan T.T."/>
            <person name="Jiang B.G."/>
            <person name="Yang W.F."/>
            <person name="Lam T.T."/>
            <person name="Chang Q.C."/>
            <person name="Ding S.J."/>
            <person name="Wang X.J."/>
            <person name="Zhu J.G."/>
            <person name="Ruan X.D."/>
            <person name="Zhao L."/>
            <person name="Wei J.T."/>
            <person name="Ye R.Z."/>
            <person name="Que T.C."/>
            <person name="Du C.H."/>
            <person name="Zhou Y.H."/>
            <person name="Cheng J.X."/>
            <person name="Dai P.F."/>
            <person name="Guo W.B."/>
            <person name="Han X.H."/>
            <person name="Huang E.J."/>
            <person name="Li L.F."/>
            <person name="Wei W."/>
            <person name="Gao Y.C."/>
            <person name="Liu J.Z."/>
            <person name="Shao H.Z."/>
            <person name="Wang X."/>
            <person name="Wang C.C."/>
            <person name="Yang T.C."/>
            <person name="Huo Q.B."/>
            <person name="Li W."/>
            <person name="Chen H.Y."/>
            <person name="Chen S.E."/>
            <person name="Zhou L.G."/>
            <person name="Ni X.B."/>
            <person name="Tian J.H."/>
            <person name="Sheng Y."/>
            <person name="Liu T."/>
            <person name="Pan Y.S."/>
            <person name="Xia L.Y."/>
            <person name="Li J."/>
            <person name="Zhao F."/>
            <person name="Cao W.C."/>
        </authorList>
    </citation>
    <scope>NUCLEOTIDE SEQUENCE</scope>
    <source>
        <strain evidence="3">Rmic-2018</strain>
    </source>
</reference>
<keyword evidence="4" id="KW-1185">Reference proteome</keyword>